<protein>
    <submittedName>
        <fullName evidence="9">G2738 protein</fullName>
    </submittedName>
</protein>
<comment type="subcellular location">
    <subcellularLocation>
        <location evidence="1">Cytoplasm</location>
    </subcellularLocation>
</comment>
<dbReference type="Gene3D" id="3.30.420.100">
    <property type="match status" value="1"/>
</dbReference>
<dbReference type="EMBL" id="CAXHTA020000004">
    <property type="protein sequence ID" value="CAL5220689.1"/>
    <property type="molecule type" value="Genomic_DNA"/>
</dbReference>
<feature type="domain" description="Large ribosomal subunit protein uL18 C-terminal eukaryotes" evidence="8">
    <location>
        <begin position="236"/>
        <end position="290"/>
    </location>
</feature>
<feature type="compositionally biased region" description="Basic and acidic residues" evidence="7">
    <location>
        <begin position="250"/>
        <end position="265"/>
    </location>
</feature>
<evidence type="ECO:0000256" key="6">
    <source>
        <dbReference type="ARBA" id="ARBA00023274"/>
    </source>
</evidence>
<feature type="region of interest" description="Disordered" evidence="7">
    <location>
        <begin position="250"/>
        <end position="309"/>
    </location>
</feature>
<sequence>MAHVKVIKGSAYHSRYQVKYRRRREGKTDYRARLRLTTQDKNKYNTPKYRFVVRFSNKDVTCQIAYATVAGDVIVAAAYSHELPRYGLKVGLTNYAATYCTGLLLARRVLAKFGLAETYKGQEMATGEDYNVEEVDDGPRPFSALLDTGLKRTSTGSKVFAALKGALDGGLDIPHSEKRFVGYSADDKSLDADTLRKHIYGGHVAEYMEEMQEEAPEKYQSHFARWIEAEVEPEDLEELYKEVHAAIRADPAPEKKERQEKPAEKKKWKTSKLTYEERKANLKEKLSKIREGGDKEADAAEEEEEEDEE</sequence>
<evidence type="ECO:0000256" key="4">
    <source>
        <dbReference type="ARBA" id="ARBA00022490"/>
    </source>
</evidence>
<organism evidence="9 10">
    <name type="scientific">Coccomyxa viridis</name>
    <dbReference type="NCBI Taxonomy" id="1274662"/>
    <lineage>
        <taxon>Eukaryota</taxon>
        <taxon>Viridiplantae</taxon>
        <taxon>Chlorophyta</taxon>
        <taxon>core chlorophytes</taxon>
        <taxon>Trebouxiophyceae</taxon>
        <taxon>Trebouxiophyceae incertae sedis</taxon>
        <taxon>Coccomyxaceae</taxon>
        <taxon>Coccomyxa</taxon>
    </lineage>
</organism>
<dbReference type="InterPro" id="IPR057268">
    <property type="entry name" value="Ribosomal_L18"/>
</dbReference>
<dbReference type="PANTHER" id="PTHR23410:SF12">
    <property type="entry name" value="LARGE RIBOSOMAL SUBUNIT PROTEIN UL18"/>
    <property type="match status" value="1"/>
</dbReference>
<dbReference type="Pfam" id="PF14204">
    <property type="entry name" value="Ribosomal_L18_c"/>
    <property type="match status" value="1"/>
</dbReference>
<evidence type="ECO:0000256" key="3">
    <source>
        <dbReference type="ARBA" id="ARBA00011113"/>
    </source>
</evidence>
<keyword evidence="10" id="KW-1185">Reference proteome</keyword>
<evidence type="ECO:0000313" key="10">
    <source>
        <dbReference type="Proteomes" id="UP001497392"/>
    </source>
</evidence>
<dbReference type="InterPro" id="IPR005485">
    <property type="entry name" value="Rbsml_uL18_euk_arch"/>
</dbReference>
<dbReference type="Pfam" id="PF17144">
    <property type="entry name" value="Ribosomal_L5e"/>
    <property type="match status" value="1"/>
</dbReference>
<evidence type="ECO:0000256" key="1">
    <source>
        <dbReference type="ARBA" id="ARBA00004496"/>
    </source>
</evidence>
<reference evidence="9 10" key="1">
    <citation type="submission" date="2024-06" db="EMBL/GenBank/DDBJ databases">
        <authorList>
            <person name="Kraege A."/>
            <person name="Thomma B."/>
        </authorList>
    </citation>
    <scope>NUCLEOTIDE SEQUENCE [LARGE SCALE GENOMIC DNA]</scope>
</reference>
<keyword evidence="6" id="KW-0687">Ribonucleoprotein</keyword>
<accession>A0ABP1FL43</accession>
<keyword evidence="5" id="KW-0689">Ribosomal protein</keyword>
<dbReference type="PRINTS" id="PR00058">
    <property type="entry name" value="RIBOSOMALL5"/>
</dbReference>
<dbReference type="HAMAP" id="MF_01337_A">
    <property type="entry name" value="Ribosomal_uL18_A"/>
    <property type="match status" value="1"/>
</dbReference>
<evidence type="ECO:0000259" key="8">
    <source>
        <dbReference type="Pfam" id="PF14204"/>
    </source>
</evidence>
<dbReference type="Proteomes" id="UP001497392">
    <property type="component" value="Unassembled WGS sequence"/>
</dbReference>
<comment type="subunit">
    <text evidence="3">Component of the large ribosomal subunit (LSU).</text>
</comment>
<proteinExistence type="inferred from homology"/>
<feature type="compositionally biased region" description="Acidic residues" evidence="7">
    <location>
        <begin position="299"/>
        <end position="309"/>
    </location>
</feature>
<feature type="compositionally biased region" description="Basic and acidic residues" evidence="7">
    <location>
        <begin position="274"/>
        <end position="298"/>
    </location>
</feature>
<evidence type="ECO:0000256" key="2">
    <source>
        <dbReference type="ARBA" id="ARBA00007116"/>
    </source>
</evidence>
<dbReference type="CDD" id="cd00432">
    <property type="entry name" value="Ribosomal_L18_L5e"/>
    <property type="match status" value="1"/>
</dbReference>
<dbReference type="SUPFAM" id="SSF53137">
    <property type="entry name" value="Translational machinery components"/>
    <property type="match status" value="1"/>
</dbReference>
<comment type="caution">
    <text evidence="9">The sequence shown here is derived from an EMBL/GenBank/DDBJ whole genome shotgun (WGS) entry which is preliminary data.</text>
</comment>
<evidence type="ECO:0000313" key="9">
    <source>
        <dbReference type="EMBL" id="CAL5220689.1"/>
    </source>
</evidence>
<name>A0ABP1FL43_9CHLO</name>
<evidence type="ECO:0000256" key="5">
    <source>
        <dbReference type="ARBA" id="ARBA00022980"/>
    </source>
</evidence>
<keyword evidence="4" id="KW-0963">Cytoplasm</keyword>
<gene>
    <name evidence="9" type="primary">g2738</name>
    <name evidence="9" type="ORF">VP750_LOCUS2348</name>
</gene>
<evidence type="ECO:0000256" key="7">
    <source>
        <dbReference type="SAM" id="MobiDB-lite"/>
    </source>
</evidence>
<dbReference type="PANTHER" id="PTHR23410">
    <property type="entry name" value="RIBOSOMAL PROTEIN L5-RELATED"/>
    <property type="match status" value="1"/>
</dbReference>
<dbReference type="InterPro" id="IPR025607">
    <property type="entry name" value="Ribosomal_uL18_C_euk"/>
</dbReference>
<comment type="similarity">
    <text evidence="2">Belongs to the universal ribosomal protein uL18 family.</text>
</comment>